<evidence type="ECO:0000313" key="2">
    <source>
        <dbReference type="Proteomes" id="UP000540685"/>
    </source>
</evidence>
<proteinExistence type="predicted"/>
<keyword evidence="2" id="KW-1185">Reference proteome</keyword>
<gene>
    <name evidence="1" type="ORF">F4562_003759</name>
</gene>
<dbReference type="EMBL" id="JACHMP010000001">
    <property type="protein sequence ID" value="MBB5820697.1"/>
    <property type="molecule type" value="Genomic_DNA"/>
</dbReference>
<accession>A0A7W9IH51</accession>
<sequence>MIRTRHALISTALLTSPVGCGSAAGPGGAEVTELRHQGSAGAVTFPEPAEHLGYLAPLKLKWVGNTISGPQDIQSAATGQTDFGGAFNGAITKLVAAGAPIKDVVGYHGPARPASRYARCAAGERFEAAVAS</sequence>
<dbReference type="Proteomes" id="UP000540685">
    <property type="component" value="Unassembled WGS sequence"/>
</dbReference>
<organism evidence="1 2">
    <name type="scientific">Streptosporangium becharense</name>
    <dbReference type="NCBI Taxonomy" id="1816182"/>
    <lineage>
        <taxon>Bacteria</taxon>
        <taxon>Bacillati</taxon>
        <taxon>Actinomycetota</taxon>
        <taxon>Actinomycetes</taxon>
        <taxon>Streptosporangiales</taxon>
        <taxon>Streptosporangiaceae</taxon>
        <taxon>Streptosporangium</taxon>
    </lineage>
</organism>
<comment type="caution">
    <text evidence="1">The sequence shown here is derived from an EMBL/GenBank/DDBJ whole genome shotgun (WGS) entry which is preliminary data.</text>
</comment>
<name>A0A7W9IH51_9ACTN</name>
<dbReference type="AlphaFoldDB" id="A0A7W9IH51"/>
<dbReference type="RefSeq" id="WP_221207261.1">
    <property type="nucleotide sequence ID" value="NZ_JACHMP010000001.1"/>
</dbReference>
<reference evidence="1 2" key="1">
    <citation type="submission" date="2020-08" db="EMBL/GenBank/DDBJ databases">
        <title>Sequencing the genomes of 1000 actinobacteria strains.</title>
        <authorList>
            <person name="Klenk H.-P."/>
        </authorList>
    </citation>
    <scope>NUCLEOTIDE SEQUENCE [LARGE SCALE GENOMIC DNA]</scope>
    <source>
        <strain evidence="1 2">DSM 46887</strain>
    </source>
</reference>
<protein>
    <submittedName>
        <fullName evidence="1">Uncharacterized protein</fullName>
    </submittedName>
</protein>
<evidence type="ECO:0000313" key="1">
    <source>
        <dbReference type="EMBL" id="MBB5820697.1"/>
    </source>
</evidence>